<gene>
    <name evidence="11" type="ORF">CesoFtcFv8_004839</name>
</gene>
<dbReference type="PANTHER" id="PTHR23037">
    <property type="entry name" value="CYTOKINE RECEPTOR"/>
    <property type="match status" value="1"/>
</dbReference>
<dbReference type="AlphaFoldDB" id="A0AAN8H9F2"/>
<proteinExistence type="predicted"/>
<protein>
    <recommendedName>
        <fullName evidence="10">Fibronectin type-III domain-containing protein</fullName>
    </recommendedName>
</protein>
<evidence type="ECO:0000313" key="12">
    <source>
        <dbReference type="Proteomes" id="UP001335648"/>
    </source>
</evidence>
<evidence type="ECO:0000256" key="4">
    <source>
        <dbReference type="ARBA" id="ARBA00022989"/>
    </source>
</evidence>
<keyword evidence="6" id="KW-0675">Receptor</keyword>
<dbReference type="PANTHER" id="PTHR23037:SF34">
    <property type="entry name" value="THROMBOPOIETIN RECEPTOR ISOFORM X1"/>
    <property type="match status" value="1"/>
</dbReference>
<dbReference type="InterPro" id="IPR036116">
    <property type="entry name" value="FN3_sf"/>
</dbReference>
<dbReference type="InterPro" id="IPR013783">
    <property type="entry name" value="Ig-like_fold"/>
</dbReference>
<name>A0AAN8H9F2_9TELE</name>
<evidence type="ECO:0000256" key="5">
    <source>
        <dbReference type="ARBA" id="ARBA00023136"/>
    </source>
</evidence>
<dbReference type="GO" id="GO:0009897">
    <property type="term" value="C:external side of plasma membrane"/>
    <property type="evidence" value="ECO:0007669"/>
    <property type="project" value="TreeGrafter"/>
</dbReference>
<evidence type="ECO:0000256" key="6">
    <source>
        <dbReference type="ARBA" id="ARBA00023170"/>
    </source>
</evidence>
<feature type="domain" description="Fibronectin type-III" evidence="10">
    <location>
        <begin position="136"/>
        <end position="231"/>
    </location>
</feature>
<dbReference type="PROSITE" id="PS50853">
    <property type="entry name" value="FN3"/>
    <property type="match status" value="2"/>
</dbReference>
<dbReference type="SUPFAM" id="SSF49265">
    <property type="entry name" value="Fibronectin type III"/>
    <property type="match status" value="4"/>
</dbReference>
<keyword evidence="4 8" id="KW-1133">Transmembrane helix</keyword>
<dbReference type="CDD" id="cd00063">
    <property type="entry name" value="FN3"/>
    <property type="match status" value="1"/>
</dbReference>
<dbReference type="Gene3D" id="2.60.40.10">
    <property type="entry name" value="Immunoglobulins"/>
    <property type="match status" value="4"/>
</dbReference>
<feature type="chain" id="PRO_5042937435" description="Fibronectin type-III domain-containing protein" evidence="9">
    <location>
        <begin position="26"/>
        <end position="625"/>
    </location>
</feature>
<sequence>MDLHCRWRILLSLWIQVGFVPGLHCKTVNHLSREDVLLLKDEKDPKCFTRTEQDFTCFFETADNRTYDLLYTVFREKRCEMSVQKIEAATFLHICSFPQSDVLSFVETHLEVVERDTNTRLYRRTVSVEDHFLLDPPFNVSLHQNGQAGQLQVSWRTKVSKHLKDDVMYRIRYSSKGLGVKIKEAKEGETLDSLVPGEELDVQVAVKYALNPNAGHWSSWSNLVRAVVPQSADDISLTCYTSDLQNITCQWNGSRYGKEKDYKLFYNMDISKDLVWTECLADGGLTEMCCFHGDESRAVRVKLCSSSARLNRTFFPPEFTLRNSIKSSPPCHLRGASEKDKLFLKWETPLQALSAHLQYELGYQMRGSEAWMTVFLKGPETGACLEVPTGSQYSVKIRAKPNGFIYSGHWSDWSDVLTGETPADAGTTLLILSIPVALLIMTIIVISLFPTYLRKLKLYFWPPVPNLDKVLQGFLTDLDEQRWNPPITAKQCSEETTSSVLEIVSEDEGSILGKPSEGCTPLLSERHLCSGGQIEGAGVFSDYVTLNKDSIILWPKGNKYVYKEVGPKDSPGVSDELLSVSLTACSGSDLLNRSYQPLLLSADTPDCKFTDARGPGNIYTNIPCS</sequence>
<evidence type="ECO:0000256" key="2">
    <source>
        <dbReference type="ARBA" id="ARBA00022692"/>
    </source>
</evidence>
<keyword evidence="2 8" id="KW-0812">Transmembrane</keyword>
<dbReference type="InterPro" id="IPR015152">
    <property type="entry name" value="Growth/epo_recpt_lig-bind"/>
</dbReference>
<reference evidence="11 12" key="1">
    <citation type="journal article" date="2023" name="Mol. Biol. Evol.">
        <title>Genomics of Secondarily Temperate Adaptation in the Only Non-Antarctic Icefish.</title>
        <authorList>
            <person name="Rivera-Colon A.G."/>
            <person name="Rayamajhi N."/>
            <person name="Minhas B.F."/>
            <person name="Madrigal G."/>
            <person name="Bilyk K.T."/>
            <person name="Yoon V."/>
            <person name="Hune M."/>
            <person name="Gregory S."/>
            <person name="Cheng C.H.C."/>
            <person name="Catchen J.M."/>
        </authorList>
    </citation>
    <scope>NUCLEOTIDE SEQUENCE [LARGE SCALE GENOMIC DNA]</scope>
    <source>
        <strain evidence="11">JC2023a</strain>
    </source>
</reference>
<evidence type="ECO:0000256" key="3">
    <source>
        <dbReference type="ARBA" id="ARBA00022729"/>
    </source>
</evidence>
<evidence type="ECO:0000256" key="1">
    <source>
        <dbReference type="ARBA" id="ARBA00004479"/>
    </source>
</evidence>
<organism evidence="11 12">
    <name type="scientific">Champsocephalus esox</name>
    <name type="common">pike icefish</name>
    <dbReference type="NCBI Taxonomy" id="159716"/>
    <lineage>
        <taxon>Eukaryota</taxon>
        <taxon>Metazoa</taxon>
        <taxon>Chordata</taxon>
        <taxon>Craniata</taxon>
        <taxon>Vertebrata</taxon>
        <taxon>Euteleostomi</taxon>
        <taxon>Actinopterygii</taxon>
        <taxon>Neopterygii</taxon>
        <taxon>Teleostei</taxon>
        <taxon>Neoteleostei</taxon>
        <taxon>Acanthomorphata</taxon>
        <taxon>Eupercaria</taxon>
        <taxon>Perciformes</taxon>
        <taxon>Notothenioidei</taxon>
        <taxon>Channichthyidae</taxon>
        <taxon>Champsocephalus</taxon>
    </lineage>
</organism>
<evidence type="ECO:0000256" key="7">
    <source>
        <dbReference type="ARBA" id="ARBA00023180"/>
    </source>
</evidence>
<accession>A0AAN8H9F2</accession>
<dbReference type="Proteomes" id="UP001335648">
    <property type="component" value="Unassembled WGS sequence"/>
</dbReference>
<evidence type="ECO:0000256" key="9">
    <source>
        <dbReference type="SAM" id="SignalP"/>
    </source>
</evidence>
<evidence type="ECO:0000259" key="10">
    <source>
        <dbReference type="PROSITE" id="PS50853"/>
    </source>
</evidence>
<feature type="signal peptide" evidence="9">
    <location>
        <begin position="1"/>
        <end position="25"/>
    </location>
</feature>
<keyword evidence="7" id="KW-0325">Glycoprotein</keyword>
<comment type="caution">
    <text evidence="11">The sequence shown here is derived from an EMBL/GenBank/DDBJ whole genome shotgun (WGS) entry which is preliminary data.</text>
</comment>
<dbReference type="Pfam" id="PF09067">
    <property type="entry name" value="EpoR_lig-bind"/>
    <property type="match status" value="1"/>
</dbReference>
<keyword evidence="5 8" id="KW-0472">Membrane</keyword>
<evidence type="ECO:0000313" key="11">
    <source>
        <dbReference type="EMBL" id="KAK5906937.1"/>
    </source>
</evidence>
<dbReference type="InterPro" id="IPR003961">
    <property type="entry name" value="FN3_dom"/>
</dbReference>
<dbReference type="EMBL" id="JAULUE010002049">
    <property type="protein sequence ID" value="KAK5906937.1"/>
    <property type="molecule type" value="Genomic_DNA"/>
</dbReference>
<feature type="domain" description="Fibronectin type-III" evidence="10">
    <location>
        <begin position="326"/>
        <end position="424"/>
    </location>
</feature>
<feature type="transmembrane region" description="Helical" evidence="8">
    <location>
        <begin position="429"/>
        <end position="449"/>
    </location>
</feature>
<keyword evidence="12" id="KW-1185">Reference proteome</keyword>
<comment type="subcellular location">
    <subcellularLocation>
        <location evidence="1">Membrane</location>
        <topology evidence="1">Single-pass type I membrane protein</topology>
    </subcellularLocation>
</comment>
<dbReference type="GO" id="GO:0004896">
    <property type="term" value="F:cytokine receptor activity"/>
    <property type="evidence" value="ECO:0007669"/>
    <property type="project" value="TreeGrafter"/>
</dbReference>
<keyword evidence="3 9" id="KW-0732">Signal</keyword>
<evidence type="ECO:0000256" key="8">
    <source>
        <dbReference type="SAM" id="Phobius"/>
    </source>
</evidence>